<gene>
    <name evidence="2" type="ORF">FSB_LOCUS23370</name>
</gene>
<accession>A0A2N9G7I3</accession>
<sequence>MQKLKRDLEDLSSRKADVNKELEYAESLSLKKRRQQVENWLTNVERRLLGRVQLGKQVEEMTGEVTQLVDHGRFPVSKSLLGVIPLPQLSLAPLLSEIRLSRCQEADSSPKGPTATLKSAVPGLRSRHRRYRWKALEIFDSTAQKTVAFDTGRALTRRLKIQCAATLLHAPPRARLLHCHVSPRRSNQKNYHFICAFCKHRGHTIDRCNMRAGILQRSAVLTASESIPSSDAVSFDPVLLTTPTYSIADLQALFSQVQALSSSASNSALSVTPGISSEWFLDSACCNHMTDNPHLTSATLLLSYLLLPLRMAPP</sequence>
<feature type="coiled-coil region" evidence="1">
    <location>
        <begin position="1"/>
        <end position="28"/>
    </location>
</feature>
<dbReference type="EMBL" id="OIVN01001572">
    <property type="protein sequence ID" value="SPC95488.1"/>
    <property type="molecule type" value="Genomic_DNA"/>
</dbReference>
<organism evidence="2">
    <name type="scientific">Fagus sylvatica</name>
    <name type="common">Beechnut</name>
    <dbReference type="NCBI Taxonomy" id="28930"/>
    <lineage>
        <taxon>Eukaryota</taxon>
        <taxon>Viridiplantae</taxon>
        <taxon>Streptophyta</taxon>
        <taxon>Embryophyta</taxon>
        <taxon>Tracheophyta</taxon>
        <taxon>Spermatophyta</taxon>
        <taxon>Magnoliopsida</taxon>
        <taxon>eudicotyledons</taxon>
        <taxon>Gunneridae</taxon>
        <taxon>Pentapetalae</taxon>
        <taxon>rosids</taxon>
        <taxon>fabids</taxon>
        <taxon>Fagales</taxon>
        <taxon>Fagaceae</taxon>
        <taxon>Fagus</taxon>
    </lineage>
</organism>
<evidence type="ECO:0000256" key="1">
    <source>
        <dbReference type="SAM" id="Coils"/>
    </source>
</evidence>
<evidence type="ECO:0000313" key="2">
    <source>
        <dbReference type="EMBL" id="SPC95488.1"/>
    </source>
</evidence>
<dbReference type="AlphaFoldDB" id="A0A2N9G7I3"/>
<keyword evidence="1" id="KW-0175">Coiled coil</keyword>
<reference evidence="2" key="1">
    <citation type="submission" date="2018-02" db="EMBL/GenBank/DDBJ databases">
        <authorList>
            <person name="Cohen D.B."/>
            <person name="Kent A.D."/>
        </authorList>
    </citation>
    <scope>NUCLEOTIDE SEQUENCE</scope>
</reference>
<protein>
    <submittedName>
        <fullName evidence="2">Uncharacterized protein</fullName>
    </submittedName>
</protein>
<name>A0A2N9G7I3_FAGSY</name>
<proteinExistence type="predicted"/>